<sequence length="79" mass="8709">MILRDGYKSSARVCVESVGEEENGWKSVWDFEPSQIMVVKANIGASVNDLPNLSTRMGGEKNKLFEPNGIAFTSRECPS</sequence>
<comment type="caution">
    <text evidence="1">The sequence shown here is derived from an EMBL/GenBank/DDBJ whole genome shotgun (WGS) entry which is preliminary data.</text>
</comment>
<dbReference type="AlphaFoldDB" id="A0A4Y2SQF7"/>
<evidence type="ECO:0000313" key="2">
    <source>
        <dbReference type="Proteomes" id="UP000499080"/>
    </source>
</evidence>
<name>A0A4Y2SQF7_ARAVE</name>
<reference evidence="1 2" key="1">
    <citation type="journal article" date="2019" name="Sci. Rep.">
        <title>Orb-weaving spider Araneus ventricosus genome elucidates the spidroin gene catalogue.</title>
        <authorList>
            <person name="Kono N."/>
            <person name="Nakamura H."/>
            <person name="Ohtoshi R."/>
            <person name="Moran D.A.P."/>
            <person name="Shinohara A."/>
            <person name="Yoshida Y."/>
            <person name="Fujiwara M."/>
            <person name="Mori M."/>
            <person name="Tomita M."/>
            <person name="Arakawa K."/>
        </authorList>
    </citation>
    <scope>NUCLEOTIDE SEQUENCE [LARGE SCALE GENOMIC DNA]</scope>
</reference>
<protein>
    <submittedName>
        <fullName evidence="1">Uncharacterized protein</fullName>
    </submittedName>
</protein>
<accession>A0A4Y2SQF7</accession>
<organism evidence="1 2">
    <name type="scientific">Araneus ventricosus</name>
    <name type="common">Orbweaver spider</name>
    <name type="synonym">Epeira ventricosa</name>
    <dbReference type="NCBI Taxonomy" id="182803"/>
    <lineage>
        <taxon>Eukaryota</taxon>
        <taxon>Metazoa</taxon>
        <taxon>Ecdysozoa</taxon>
        <taxon>Arthropoda</taxon>
        <taxon>Chelicerata</taxon>
        <taxon>Arachnida</taxon>
        <taxon>Araneae</taxon>
        <taxon>Araneomorphae</taxon>
        <taxon>Entelegynae</taxon>
        <taxon>Araneoidea</taxon>
        <taxon>Araneidae</taxon>
        <taxon>Araneus</taxon>
    </lineage>
</organism>
<proteinExistence type="predicted"/>
<keyword evidence="2" id="KW-1185">Reference proteome</keyword>
<dbReference type="EMBL" id="BGPR01023401">
    <property type="protein sequence ID" value="GBN90558.1"/>
    <property type="molecule type" value="Genomic_DNA"/>
</dbReference>
<gene>
    <name evidence="1" type="ORF">AVEN_272269_1</name>
</gene>
<dbReference type="Proteomes" id="UP000499080">
    <property type="component" value="Unassembled WGS sequence"/>
</dbReference>
<evidence type="ECO:0000313" key="1">
    <source>
        <dbReference type="EMBL" id="GBN90558.1"/>
    </source>
</evidence>